<feature type="region of interest" description="Disordered" evidence="1">
    <location>
        <begin position="170"/>
        <end position="216"/>
    </location>
</feature>
<feature type="compositionally biased region" description="Polar residues" evidence="1">
    <location>
        <begin position="180"/>
        <end position="197"/>
    </location>
</feature>
<sequence length="359" mass="40160">VCLAFYLVHGNKNHQNKRCKPEDENDGSDEIEKQMCPVYDVEPDDKCQVFLKTNEEEGNFLFYIKPLFGGEKMHISLHRRDKPNESKQIDAYFFTTTLNDANKWYKINITKNNKNTVTTKYNLDVNGKHFGISDKDEEVGDEIRVEILASSWQFTCDPQQAPEQGIAYVPAPEPDPTFTERPNQPVQSTNSKSTTTRHPNKERSNMGASTIFPPPSKDGEGVWNNITAYVTELQMGIIAAVILLVLILAIVILVIRCKRKNRDPALVQTTYNQASLSRHVSENSLYASYDNQGTGDNQVPWAAAGPDAVVTVRNVAFLNQIYEDVDSQGTSATNSAYSSANQRRGSAHDSENSLYAAVN</sequence>
<keyword evidence="2" id="KW-0812">Transmembrane</keyword>
<reference evidence="3 4" key="1">
    <citation type="submission" date="2024-05" db="EMBL/GenBank/DDBJ databases">
        <authorList>
            <person name="Wallberg A."/>
        </authorList>
    </citation>
    <scope>NUCLEOTIDE SEQUENCE [LARGE SCALE GENOMIC DNA]</scope>
</reference>
<feature type="transmembrane region" description="Helical" evidence="2">
    <location>
        <begin position="235"/>
        <end position="255"/>
    </location>
</feature>
<accession>A0AAV2QN76</accession>
<keyword evidence="2" id="KW-0472">Membrane</keyword>
<keyword evidence="4" id="KW-1185">Reference proteome</keyword>
<comment type="caution">
    <text evidence="3">The sequence shown here is derived from an EMBL/GenBank/DDBJ whole genome shotgun (WGS) entry which is preliminary data.</text>
</comment>
<gene>
    <name evidence="3" type="ORF">MNOR_LOCUS14837</name>
</gene>
<organism evidence="3 4">
    <name type="scientific">Meganyctiphanes norvegica</name>
    <name type="common">Northern krill</name>
    <name type="synonym">Thysanopoda norvegica</name>
    <dbReference type="NCBI Taxonomy" id="48144"/>
    <lineage>
        <taxon>Eukaryota</taxon>
        <taxon>Metazoa</taxon>
        <taxon>Ecdysozoa</taxon>
        <taxon>Arthropoda</taxon>
        <taxon>Crustacea</taxon>
        <taxon>Multicrustacea</taxon>
        <taxon>Malacostraca</taxon>
        <taxon>Eumalacostraca</taxon>
        <taxon>Eucarida</taxon>
        <taxon>Euphausiacea</taxon>
        <taxon>Euphausiidae</taxon>
        <taxon>Meganyctiphanes</taxon>
    </lineage>
</organism>
<evidence type="ECO:0000313" key="3">
    <source>
        <dbReference type="EMBL" id="CAL4093357.1"/>
    </source>
</evidence>
<dbReference type="AlphaFoldDB" id="A0AAV2QN76"/>
<feature type="compositionally biased region" description="Low complexity" evidence="1">
    <location>
        <begin position="330"/>
        <end position="341"/>
    </location>
</feature>
<feature type="region of interest" description="Disordered" evidence="1">
    <location>
        <begin position="329"/>
        <end position="359"/>
    </location>
</feature>
<dbReference type="Proteomes" id="UP001497623">
    <property type="component" value="Unassembled WGS sequence"/>
</dbReference>
<name>A0AAV2QN76_MEGNR</name>
<evidence type="ECO:0000313" key="4">
    <source>
        <dbReference type="Proteomes" id="UP001497623"/>
    </source>
</evidence>
<proteinExistence type="predicted"/>
<evidence type="ECO:0000256" key="2">
    <source>
        <dbReference type="SAM" id="Phobius"/>
    </source>
</evidence>
<protein>
    <submittedName>
        <fullName evidence="3">Uncharacterized protein</fullName>
    </submittedName>
</protein>
<feature type="non-terminal residue" evidence="3">
    <location>
        <position position="1"/>
    </location>
</feature>
<keyword evidence="2" id="KW-1133">Transmembrane helix</keyword>
<evidence type="ECO:0000256" key="1">
    <source>
        <dbReference type="SAM" id="MobiDB-lite"/>
    </source>
</evidence>
<dbReference type="EMBL" id="CAXKWB010009070">
    <property type="protein sequence ID" value="CAL4093357.1"/>
    <property type="molecule type" value="Genomic_DNA"/>
</dbReference>